<evidence type="ECO:0000256" key="6">
    <source>
        <dbReference type="ARBA" id="ARBA00023277"/>
    </source>
</evidence>
<dbReference type="GO" id="GO:0005524">
    <property type="term" value="F:ATP binding"/>
    <property type="evidence" value="ECO:0007669"/>
    <property type="project" value="UniProtKB-KW"/>
</dbReference>
<dbReference type="STRING" id="629680.SAMN04489751_1564"/>
<dbReference type="GO" id="GO:0016301">
    <property type="term" value="F:kinase activity"/>
    <property type="evidence" value="ECO:0007669"/>
    <property type="project" value="UniProtKB-KW"/>
</dbReference>
<gene>
    <name evidence="10" type="ORF">SAMN04489751_1564</name>
</gene>
<dbReference type="EMBL" id="LT629739">
    <property type="protein sequence ID" value="SDS24391.1"/>
    <property type="molecule type" value="Genomic_DNA"/>
</dbReference>
<evidence type="ECO:0000256" key="4">
    <source>
        <dbReference type="ARBA" id="ARBA00022777"/>
    </source>
</evidence>
<dbReference type="RefSeq" id="WP_157691384.1">
    <property type="nucleotide sequence ID" value="NZ_LT629739.1"/>
</dbReference>
<dbReference type="Gene3D" id="3.40.50.10840">
    <property type="entry name" value="Putative sugar-binding, N-terminal domain"/>
    <property type="match status" value="1"/>
</dbReference>
<comment type="similarity">
    <text evidence="1">Belongs to the four-carbon acid sugar kinase family.</text>
</comment>
<organism evidence="10 11">
    <name type="scientific">Brevibacterium sandarakinum</name>
    <dbReference type="NCBI Taxonomy" id="629680"/>
    <lineage>
        <taxon>Bacteria</taxon>
        <taxon>Bacillati</taxon>
        <taxon>Actinomycetota</taxon>
        <taxon>Actinomycetes</taxon>
        <taxon>Micrococcales</taxon>
        <taxon>Brevibacteriaceae</taxon>
        <taxon>Brevibacterium</taxon>
    </lineage>
</organism>
<name>A0A1H1QLM1_BRESA</name>
<evidence type="ECO:0000256" key="3">
    <source>
        <dbReference type="ARBA" id="ARBA00022741"/>
    </source>
</evidence>
<feature type="domain" description="Four-carbon acid sugar kinase N-terminal" evidence="8">
    <location>
        <begin position="8"/>
        <end position="224"/>
    </location>
</feature>
<dbReference type="InterPro" id="IPR031475">
    <property type="entry name" value="NBD_C"/>
</dbReference>
<evidence type="ECO:0000256" key="7">
    <source>
        <dbReference type="SAM" id="MobiDB-lite"/>
    </source>
</evidence>
<accession>A0A1H1QLM1</accession>
<evidence type="ECO:0000256" key="2">
    <source>
        <dbReference type="ARBA" id="ARBA00022679"/>
    </source>
</evidence>
<keyword evidence="11" id="KW-1185">Reference proteome</keyword>
<proteinExistence type="inferred from homology"/>
<feature type="compositionally biased region" description="Low complexity" evidence="7">
    <location>
        <begin position="435"/>
        <end position="444"/>
    </location>
</feature>
<evidence type="ECO:0000313" key="11">
    <source>
        <dbReference type="Proteomes" id="UP000199700"/>
    </source>
</evidence>
<keyword evidence="6" id="KW-0119">Carbohydrate metabolism</keyword>
<feature type="region of interest" description="Disordered" evidence="7">
    <location>
        <begin position="232"/>
        <end position="261"/>
    </location>
</feature>
<dbReference type="OrthoDB" id="9778478at2"/>
<keyword evidence="5" id="KW-0067">ATP-binding</keyword>
<evidence type="ECO:0000259" key="9">
    <source>
        <dbReference type="Pfam" id="PF17042"/>
    </source>
</evidence>
<dbReference type="SUPFAM" id="SSF142764">
    <property type="entry name" value="YgbK-like"/>
    <property type="match status" value="1"/>
</dbReference>
<dbReference type="InterPro" id="IPR037051">
    <property type="entry name" value="4-carb_acid_sugar_kinase_N_sf"/>
</dbReference>
<keyword evidence="2" id="KW-0808">Transferase</keyword>
<dbReference type="Gene3D" id="3.40.980.20">
    <property type="entry name" value="Four-carbon acid sugar kinase, nucleotide binding domain"/>
    <property type="match status" value="1"/>
</dbReference>
<dbReference type="Pfam" id="PF17042">
    <property type="entry name" value="NBD_C"/>
    <property type="match status" value="1"/>
</dbReference>
<evidence type="ECO:0000313" key="10">
    <source>
        <dbReference type="EMBL" id="SDS24391.1"/>
    </source>
</evidence>
<reference evidence="10" key="1">
    <citation type="submission" date="2016-10" db="EMBL/GenBank/DDBJ databases">
        <authorList>
            <person name="Varghese N."/>
            <person name="Submissions S."/>
        </authorList>
    </citation>
    <scope>NUCLEOTIDE SEQUENCE [LARGE SCALE GENOMIC DNA]</scope>
    <source>
        <strain evidence="10">DSM 22082</strain>
    </source>
</reference>
<feature type="domain" description="Four-carbon acid sugar kinase nucleotide binding" evidence="9">
    <location>
        <begin position="279"/>
        <end position="427"/>
    </location>
</feature>
<keyword evidence="4" id="KW-0418">Kinase</keyword>
<dbReference type="Proteomes" id="UP000199700">
    <property type="component" value="Chromosome"/>
</dbReference>
<evidence type="ECO:0000256" key="1">
    <source>
        <dbReference type="ARBA" id="ARBA00005715"/>
    </source>
</evidence>
<evidence type="ECO:0000259" key="8">
    <source>
        <dbReference type="Pfam" id="PF07005"/>
    </source>
</evidence>
<protein>
    <submittedName>
        <fullName evidence="10">4-hydroxythreonine-4-phosphate dehydrogenase</fullName>
    </submittedName>
</protein>
<sequence>MPSADSGLLVLADDLSGAAEAAATLGSPVRVLLTGSNSSLSSHGFHDLAAESPMDIAVDLDCRYLCPADAVSRTNAALDVLRARERFTYIKIDSLLRGNITAHLSAAIDHSSGPVIFAPTLPQQNRTVVGGVPFMDGVRLDETRAWSVEDGSAPASLSDLCPEQPAHLELGQLRASEPQELTAWFRSARLITADAESMEDLEQIVALAKSTGAVIVGSAALARAFADTRSDHLAPTAGSGTSQPDSDISQRDSRSSSAPSDASDLPILFALGTAADRIDDQLAHLRSHATVDVVDIPASELAAWADNAGVLAATADRVRAGLGRGHLVVRLTDSGESVDPRPLPGLLADLIAHSLTNFGPVHLAATGGETARALLDRLGIHALDAIREIHPGAVLSQVGATSASSGERTELSRVVTRPGGQGDESSLAHIYDALTQTSTQSASSPRALSRTTKENE</sequence>
<dbReference type="Pfam" id="PF07005">
    <property type="entry name" value="SBD_N"/>
    <property type="match status" value="1"/>
</dbReference>
<keyword evidence="3" id="KW-0547">Nucleotide-binding</keyword>
<dbReference type="AlphaFoldDB" id="A0A1H1QLM1"/>
<dbReference type="InterPro" id="IPR042213">
    <property type="entry name" value="NBD_C_sf"/>
</dbReference>
<feature type="region of interest" description="Disordered" evidence="7">
    <location>
        <begin position="399"/>
        <end position="456"/>
    </location>
</feature>
<evidence type="ECO:0000256" key="5">
    <source>
        <dbReference type="ARBA" id="ARBA00022840"/>
    </source>
</evidence>
<dbReference type="InterPro" id="IPR010737">
    <property type="entry name" value="4-carb_acid_sugar_kinase_N"/>
</dbReference>